<evidence type="ECO:0000313" key="1">
    <source>
        <dbReference type="EMBL" id="SJL18244.1"/>
    </source>
</evidence>
<dbReference type="AlphaFoldDB" id="A0A284SB51"/>
<sequence length="100" mass="11131">MAMPAFSRSFLCWSDDTCSHDEKLAPRVLEQFTVEKGKNTLTGGGNQDCMSFPIKGHESSDPKARLKLDELIAEIRSTEIRLHDRAGLDSVLRTTMALCC</sequence>
<evidence type="ECO:0000313" key="2">
    <source>
        <dbReference type="Proteomes" id="UP000219338"/>
    </source>
</evidence>
<keyword evidence="2" id="KW-1185">Reference proteome</keyword>
<reference evidence="2" key="1">
    <citation type="journal article" date="2017" name="Nat. Ecol. Evol.">
        <title>Genome expansion and lineage-specific genetic innovations in the forest pathogenic fungi Armillaria.</title>
        <authorList>
            <person name="Sipos G."/>
            <person name="Prasanna A.N."/>
            <person name="Walter M.C."/>
            <person name="O'Connor E."/>
            <person name="Balint B."/>
            <person name="Krizsan K."/>
            <person name="Kiss B."/>
            <person name="Hess J."/>
            <person name="Varga T."/>
            <person name="Slot J."/>
            <person name="Riley R."/>
            <person name="Boka B."/>
            <person name="Rigling D."/>
            <person name="Barry K."/>
            <person name="Lee J."/>
            <person name="Mihaltcheva S."/>
            <person name="LaButti K."/>
            <person name="Lipzen A."/>
            <person name="Waldron R."/>
            <person name="Moloney N.M."/>
            <person name="Sperisen C."/>
            <person name="Kredics L."/>
            <person name="Vagvoelgyi C."/>
            <person name="Patrignani A."/>
            <person name="Fitzpatrick D."/>
            <person name="Nagy I."/>
            <person name="Doyle S."/>
            <person name="Anderson J.B."/>
            <person name="Grigoriev I.V."/>
            <person name="Gueldener U."/>
            <person name="Muensterkoetter M."/>
            <person name="Nagy L.G."/>
        </authorList>
    </citation>
    <scope>NUCLEOTIDE SEQUENCE [LARGE SCALE GENOMIC DNA]</scope>
    <source>
        <strain evidence="2">C18/9</strain>
    </source>
</reference>
<accession>A0A284SB51</accession>
<dbReference type="EMBL" id="FUEG01000056">
    <property type="protein sequence ID" value="SJL18244.1"/>
    <property type="molecule type" value="Genomic_DNA"/>
</dbReference>
<protein>
    <submittedName>
        <fullName evidence="1">Uncharacterized protein</fullName>
    </submittedName>
</protein>
<organism evidence="1 2">
    <name type="scientific">Armillaria ostoyae</name>
    <name type="common">Armillaria root rot fungus</name>
    <dbReference type="NCBI Taxonomy" id="47428"/>
    <lineage>
        <taxon>Eukaryota</taxon>
        <taxon>Fungi</taxon>
        <taxon>Dikarya</taxon>
        <taxon>Basidiomycota</taxon>
        <taxon>Agaricomycotina</taxon>
        <taxon>Agaricomycetes</taxon>
        <taxon>Agaricomycetidae</taxon>
        <taxon>Agaricales</taxon>
        <taxon>Marasmiineae</taxon>
        <taxon>Physalacriaceae</taxon>
        <taxon>Armillaria</taxon>
    </lineage>
</organism>
<name>A0A284SB51_ARMOS</name>
<dbReference type="Proteomes" id="UP000219338">
    <property type="component" value="Unassembled WGS sequence"/>
</dbReference>
<dbReference type="OrthoDB" id="10636585at2759"/>
<proteinExistence type="predicted"/>
<gene>
    <name evidence="1" type="ORF">ARMOST_21823</name>
</gene>